<reference evidence="1 2" key="1">
    <citation type="submission" date="2014-04" db="EMBL/GenBank/DDBJ databases">
        <authorList>
            <consortium name="DOE Joint Genome Institute"/>
            <person name="Kuo A."/>
            <person name="Gay G."/>
            <person name="Dore J."/>
            <person name="Kohler A."/>
            <person name="Nagy L.G."/>
            <person name="Floudas D."/>
            <person name="Copeland A."/>
            <person name="Barry K.W."/>
            <person name="Cichocki N."/>
            <person name="Veneault-Fourrey C."/>
            <person name="LaButti K."/>
            <person name="Lindquist E.A."/>
            <person name="Lipzen A."/>
            <person name="Lundell T."/>
            <person name="Morin E."/>
            <person name="Murat C."/>
            <person name="Sun H."/>
            <person name="Tunlid A."/>
            <person name="Henrissat B."/>
            <person name="Grigoriev I.V."/>
            <person name="Hibbett D.S."/>
            <person name="Martin F."/>
            <person name="Nordberg H.P."/>
            <person name="Cantor M.N."/>
            <person name="Hua S.X."/>
        </authorList>
    </citation>
    <scope>NUCLEOTIDE SEQUENCE [LARGE SCALE GENOMIC DNA]</scope>
    <source>
        <strain evidence="2">h7</strain>
    </source>
</reference>
<dbReference type="EMBL" id="KN831827">
    <property type="protein sequence ID" value="KIM35196.1"/>
    <property type="molecule type" value="Genomic_DNA"/>
</dbReference>
<evidence type="ECO:0000313" key="2">
    <source>
        <dbReference type="Proteomes" id="UP000053424"/>
    </source>
</evidence>
<dbReference type="Pfam" id="PF18758">
    <property type="entry name" value="KDZ"/>
    <property type="match status" value="1"/>
</dbReference>
<name>A0A0C3BUZ6_HEBCY</name>
<accession>A0A0C3BUZ6</accession>
<sequence length="121" mass="14045">MERVKYFLRIVETYDVARQYYVYLKSCCQANFPDLADVIDIIYLLVPKKHLDGHKEDCKYRFSLNYTEGVGRSHGEGIEASWAESKQSGGSTCQINHSHCHDTINDLHNYWNWNKLRGLGA</sequence>
<reference evidence="2" key="2">
    <citation type="submission" date="2015-01" db="EMBL/GenBank/DDBJ databases">
        <title>Evolutionary Origins and Diversification of the Mycorrhizal Mutualists.</title>
        <authorList>
            <consortium name="DOE Joint Genome Institute"/>
            <consortium name="Mycorrhizal Genomics Consortium"/>
            <person name="Kohler A."/>
            <person name="Kuo A."/>
            <person name="Nagy L.G."/>
            <person name="Floudas D."/>
            <person name="Copeland A."/>
            <person name="Barry K.W."/>
            <person name="Cichocki N."/>
            <person name="Veneault-Fourrey C."/>
            <person name="LaButti K."/>
            <person name="Lindquist E.A."/>
            <person name="Lipzen A."/>
            <person name="Lundell T."/>
            <person name="Morin E."/>
            <person name="Murat C."/>
            <person name="Riley R."/>
            <person name="Ohm R."/>
            <person name="Sun H."/>
            <person name="Tunlid A."/>
            <person name="Henrissat B."/>
            <person name="Grigoriev I.V."/>
            <person name="Hibbett D.S."/>
            <person name="Martin F."/>
        </authorList>
    </citation>
    <scope>NUCLEOTIDE SEQUENCE [LARGE SCALE GENOMIC DNA]</scope>
    <source>
        <strain evidence="2">h7</strain>
    </source>
</reference>
<protein>
    <submittedName>
        <fullName evidence="1">Uncharacterized protein</fullName>
    </submittedName>
</protein>
<dbReference type="AlphaFoldDB" id="A0A0C3BUZ6"/>
<proteinExistence type="predicted"/>
<keyword evidence="2" id="KW-1185">Reference proteome</keyword>
<dbReference type="OrthoDB" id="3257768at2759"/>
<dbReference type="Proteomes" id="UP000053424">
    <property type="component" value="Unassembled WGS sequence"/>
</dbReference>
<gene>
    <name evidence="1" type="ORF">M413DRAFT_79608</name>
</gene>
<dbReference type="InterPro" id="IPR040521">
    <property type="entry name" value="KDZ"/>
</dbReference>
<dbReference type="HOGENOM" id="CLU_003703_5_2_1"/>
<organism evidence="1 2">
    <name type="scientific">Hebeloma cylindrosporum</name>
    <dbReference type="NCBI Taxonomy" id="76867"/>
    <lineage>
        <taxon>Eukaryota</taxon>
        <taxon>Fungi</taxon>
        <taxon>Dikarya</taxon>
        <taxon>Basidiomycota</taxon>
        <taxon>Agaricomycotina</taxon>
        <taxon>Agaricomycetes</taxon>
        <taxon>Agaricomycetidae</taxon>
        <taxon>Agaricales</taxon>
        <taxon>Agaricineae</taxon>
        <taxon>Hymenogastraceae</taxon>
        <taxon>Hebeloma</taxon>
    </lineage>
</organism>
<evidence type="ECO:0000313" key="1">
    <source>
        <dbReference type="EMBL" id="KIM35196.1"/>
    </source>
</evidence>
<dbReference type="STRING" id="686832.A0A0C3BUZ6"/>